<dbReference type="AlphaFoldDB" id="A0A1S0TH85"/>
<sequence>KICKPGKFRYCNSFGFFKREPVLLQTFQRYISETIDFETTLITRLEEAKRRLEEYEEQNAYDGMEEEPAPQESEFNEEFNEQDALLCLR</sequence>
<dbReference type="InParanoid" id="A0A1S0TH85"/>
<organism evidence="2">
    <name type="scientific">Loa loa</name>
    <name type="common">Eye worm</name>
    <name type="synonym">Filaria loa</name>
    <dbReference type="NCBI Taxonomy" id="7209"/>
    <lineage>
        <taxon>Eukaryota</taxon>
        <taxon>Metazoa</taxon>
        <taxon>Ecdysozoa</taxon>
        <taxon>Nematoda</taxon>
        <taxon>Chromadorea</taxon>
        <taxon>Rhabditida</taxon>
        <taxon>Spirurina</taxon>
        <taxon>Spiruromorpha</taxon>
        <taxon>Filarioidea</taxon>
        <taxon>Onchocercidae</taxon>
        <taxon>Loa</taxon>
    </lineage>
</organism>
<dbReference type="RefSeq" id="XP_003150263.1">
    <property type="nucleotide sequence ID" value="XM_003150215.1"/>
</dbReference>
<gene>
    <name evidence="2" type="ORF">LOAG_14722</name>
</gene>
<dbReference type="EMBL" id="JH712086">
    <property type="protein sequence ID" value="EFO13806.1"/>
    <property type="molecule type" value="Genomic_DNA"/>
</dbReference>
<dbReference type="CTD" id="9952203"/>
<evidence type="ECO:0000313" key="2">
    <source>
        <dbReference type="EMBL" id="EFO13806.1"/>
    </source>
</evidence>
<evidence type="ECO:0000256" key="1">
    <source>
        <dbReference type="SAM" id="MobiDB-lite"/>
    </source>
</evidence>
<name>A0A1S0TH85_LOALO</name>
<accession>A0A1S0TH85</accession>
<dbReference type="KEGG" id="loa:LOAG_14722"/>
<reference evidence="2" key="1">
    <citation type="submission" date="2012-04" db="EMBL/GenBank/DDBJ databases">
        <title>The Genome Sequence of Loa loa.</title>
        <authorList>
            <consortium name="The Broad Institute Genome Sequencing Platform"/>
            <consortium name="Broad Institute Genome Sequencing Center for Infectious Disease"/>
            <person name="Nutman T.B."/>
            <person name="Fink D.L."/>
            <person name="Russ C."/>
            <person name="Young S."/>
            <person name="Zeng Q."/>
            <person name="Gargeya S."/>
            <person name="Alvarado L."/>
            <person name="Berlin A."/>
            <person name="Chapman S.B."/>
            <person name="Chen Z."/>
            <person name="Freedman E."/>
            <person name="Gellesch M."/>
            <person name="Goldberg J."/>
            <person name="Griggs A."/>
            <person name="Gujja S."/>
            <person name="Heilman E.R."/>
            <person name="Heiman D."/>
            <person name="Howarth C."/>
            <person name="Mehta T."/>
            <person name="Neiman D."/>
            <person name="Pearson M."/>
            <person name="Roberts A."/>
            <person name="Saif S."/>
            <person name="Shea T."/>
            <person name="Shenoy N."/>
            <person name="Sisk P."/>
            <person name="Stolte C."/>
            <person name="Sykes S."/>
            <person name="White J."/>
            <person name="Yandava C."/>
            <person name="Haas B."/>
            <person name="Henn M.R."/>
            <person name="Nusbaum C."/>
            <person name="Birren B."/>
        </authorList>
    </citation>
    <scope>NUCLEOTIDE SEQUENCE [LARGE SCALE GENOMIC DNA]</scope>
</reference>
<feature type="region of interest" description="Disordered" evidence="1">
    <location>
        <begin position="56"/>
        <end position="83"/>
    </location>
</feature>
<proteinExistence type="predicted"/>
<dbReference type="OMA" id="QNAHDEM"/>
<feature type="compositionally biased region" description="Acidic residues" evidence="1">
    <location>
        <begin position="56"/>
        <end position="81"/>
    </location>
</feature>
<dbReference type="GeneID" id="9952203"/>
<feature type="non-terminal residue" evidence="2">
    <location>
        <position position="1"/>
    </location>
</feature>
<protein>
    <submittedName>
        <fullName evidence="2">Uncharacterized protein</fullName>
    </submittedName>
</protein>